<dbReference type="OrthoDB" id="108903at2"/>
<sequence length="655" mass="72427">MQKRPIRADDLFRIAMVSDPQVSPDGTLVAFVVTRMYRKENCYRSGIWTVPVAGGEPRPLTAGTARDSTPRWSPDGRWLAFLSTRGGDKPQLWYLPADGGEARQLTNLPEGVEQPVWSPRGDALAFVSKVGPEKQSDSDVRVIRTIRYRFDGEGFLDDKYRQIWVVPFDPSNPSMPEARQITDGPYEHRDPAWSPTGHEIAFTAARHPDWELGVLQDIWAVSAAGGPPRKITCAPGAWSEPVWSPDGTTIALLGPSDYRRADHANVLVWTVLAGGGAPVPRTAALDRSAGDTTLGDIPRFSSSPVAWDSRGEAIHFLASDHGNTHLFRVSLADNRIERVIGGQRRVGMVVPIPGDAGFVFAASTPTSPGEIYACGPDGGNERQLTDVNREWLEEVELAEPEEIWATSPDGTRIQGWLLRPPGARPGVRYPMILQIHGGPHLQYGNGFMHEFQMLAGLGYAVLYSNPRGGTGYGEEFAAKLHAAWGEADMPDLMAIVDEAIRLGGIDEQRLGVTGGSYGGIMTNWVIGHTDRFKAAVTQRCCSNYVSMYGTDDISYSTSAMTFGAEVWEDPGLYWRLSPITYVENIKTPLLIIHSEEDYRCPIEQAEQLFVSLKVLRRPVEFVRFPNESHGLSRGGQPRHRLERLEAIAGWFQRWL</sequence>
<dbReference type="Proteomes" id="UP000002027">
    <property type="component" value="Chromosome 1"/>
</dbReference>
<evidence type="ECO:0000313" key="6">
    <source>
        <dbReference type="EMBL" id="ACZ38180.1"/>
    </source>
</evidence>
<evidence type="ECO:0000256" key="2">
    <source>
        <dbReference type="ARBA" id="ARBA00022670"/>
    </source>
</evidence>
<dbReference type="PANTHER" id="PTHR42776:SF27">
    <property type="entry name" value="DIPEPTIDYL PEPTIDASE FAMILY MEMBER 6"/>
    <property type="match status" value="1"/>
</dbReference>
<name>D1C1R3_SPHTD</name>
<dbReference type="InParanoid" id="D1C1R3"/>
<keyword evidence="7" id="KW-1185">Reference proteome</keyword>
<dbReference type="InterPro" id="IPR011659">
    <property type="entry name" value="WD40"/>
</dbReference>
<dbReference type="InterPro" id="IPR011042">
    <property type="entry name" value="6-blade_b-propeller_TolB-like"/>
</dbReference>
<dbReference type="EMBL" id="CP001823">
    <property type="protein sequence ID" value="ACZ38180.1"/>
    <property type="molecule type" value="Genomic_DNA"/>
</dbReference>
<reference evidence="6 7" key="2">
    <citation type="journal article" date="2010" name="Stand. Genomic Sci.">
        <title>Complete genome sequence of Desulfohalobium retbaense type strain (HR(100)).</title>
        <authorList>
            <person name="Spring S."/>
            <person name="Nolan M."/>
            <person name="Lapidus A."/>
            <person name="Glavina Del Rio T."/>
            <person name="Copeland A."/>
            <person name="Tice H."/>
            <person name="Cheng J.F."/>
            <person name="Lucas S."/>
            <person name="Land M."/>
            <person name="Chen F."/>
            <person name="Bruce D."/>
            <person name="Goodwin L."/>
            <person name="Pitluck S."/>
            <person name="Ivanova N."/>
            <person name="Mavromatis K."/>
            <person name="Mikhailova N."/>
            <person name="Pati A."/>
            <person name="Chen A."/>
            <person name="Palaniappan K."/>
            <person name="Hauser L."/>
            <person name="Chang Y.J."/>
            <person name="Jeffries C.D."/>
            <person name="Munk C."/>
            <person name="Kiss H."/>
            <person name="Chain P."/>
            <person name="Han C."/>
            <person name="Brettin T."/>
            <person name="Detter J.C."/>
            <person name="Schuler E."/>
            <person name="Goker M."/>
            <person name="Rohde M."/>
            <person name="Bristow J."/>
            <person name="Eisen J.A."/>
            <person name="Markowitz V."/>
            <person name="Hugenholtz P."/>
            <person name="Kyrpides N.C."/>
            <person name="Klenk H.P."/>
        </authorList>
    </citation>
    <scope>NUCLEOTIDE SEQUENCE [LARGE SCALE GENOMIC DNA]</scope>
    <source>
        <strain evidence="7">ATCC 49802 / DSM 20745 / S 6022</strain>
    </source>
</reference>
<dbReference type="PANTHER" id="PTHR42776">
    <property type="entry name" value="SERINE PEPTIDASE S9 FAMILY MEMBER"/>
    <property type="match status" value="1"/>
</dbReference>
<organism evidence="6 7">
    <name type="scientific">Sphaerobacter thermophilus (strain ATCC 49802 / DSM 20745 / KCCM 41009 / NCIMB 13125 / S 6022)</name>
    <dbReference type="NCBI Taxonomy" id="479434"/>
    <lineage>
        <taxon>Bacteria</taxon>
        <taxon>Pseudomonadati</taxon>
        <taxon>Thermomicrobiota</taxon>
        <taxon>Thermomicrobia</taxon>
        <taxon>Sphaerobacterales</taxon>
        <taxon>Sphaerobacterineae</taxon>
        <taxon>Sphaerobacteraceae</taxon>
        <taxon>Sphaerobacter</taxon>
    </lineage>
</organism>
<evidence type="ECO:0000313" key="7">
    <source>
        <dbReference type="Proteomes" id="UP000002027"/>
    </source>
</evidence>
<proteinExistence type="inferred from homology"/>
<evidence type="ECO:0000256" key="4">
    <source>
        <dbReference type="ARBA" id="ARBA00022825"/>
    </source>
</evidence>
<dbReference type="Gene3D" id="2.120.10.30">
    <property type="entry name" value="TolB, C-terminal domain"/>
    <property type="match status" value="2"/>
</dbReference>
<dbReference type="Pfam" id="PF00326">
    <property type="entry name" value="Peptidase_S9"/>
    <property type="match status" value="1"/>
</dbReference>
<dbReference type="SUPFAM" id="SSF53474">
    <property type="entry name" value="alpha/beta-Hydrolases"/>
    <property type="match status" value="1"/>
</dbReference>
<dbReference type="FunCoup" id="D1C1R3">
    <property type="interactions" value="11"/>
</dbReference>
<reference evidence="7" key="1">
    <citation type="submission" date="2009-11" db="EMBL/GenBank/DDBJ databases">
        <title>The complete chromosome 1 of Sphaerobacter thermophilus DSM 20745.</title>
        <authorList>
            <person name="Lucas S."/>
            <person name="Copeland A."/>
            <person name="Lapidus A."/>
            <person name="Glavina del Rio T."/>
            <person name="Dalin E."/>
            <person name="Tice H."/>
            <person name="Bruce D."/>
            <person name="Goodwin L."/>
            <person name="Pitluck S."/>
            <person name="Kyrpides N."/>
            <person name="Mavromatis K."/>
            <person name="Ivanova N."/>
            <person name="Mikhailova N."/>
            <person name="LaButti K.M."/>
            <person name="Clum A."/>
            <person name="Sun H.I."/>
            <person name="Brettin T."/>
            <person name="Detter J.C."/>
            <person name="Han C."/>
            <person name="Larimer F."/>
            <person name="Land M."/>
            <person name="Hauser L."/>
            <person name="Markowitz V."/>
            <person name="Cheng J.F."/>
            <person name="Hugenholtz P."/>
            <person name="Woyke T."/>
            <person name="Wu D."/>
            <person name="Steenblock K."/>
            <person name="Schneider S."/>
            <person name="Pukall R."/>
            <person name="Goeker M."/>
            <person name="Klenk H.P."/>
            <person name="Eisen J.A."/>
        </authorList>
    </citation>
    <scope>NUCLEOTIDE SEQUENCE [LARGE SCALE GENOMIC DNA]</scope>
    <source>
        <strain evidence="7">ATCC 49802 / DSM 20745 / S 6022</strain>
    </source>
</reference>
<dbReference type="InterPro" id="IPR029058">
    <property type="entry name" value="AB_hydrolase_fold"/>
</dbReference>
<dbReference type="Pfam" id="PF07676">
    <property type="entry name" value="PD40"/>
    <property type="match status" value="3"/>
</dbReference>
<dbReference type="GO" id="GO:0004252">
    <property type="term" value="F:serine-type endopeptidase activity"/>
    <property type="evidence" value="ECO:0007669"/>
    <property type="project" value="TreeGrafter"/>
</dbReference>
<dbReference type="MEROPS" id="S09.071"/>
<dbReference type="RefSeq" id="WP_012871227.1">
    <property type="nucleotide sequence ID" value="NC_013523.1"/>
</dbReference>
<feature type="domain" description="Peptidase S9 prolyl oligopeptidase catalytic" evidence="5">
    <location>
        <begin position="447"/>
        <end position="655"/>
    </location>
</feature>
<evidence type="ECO:0000259" key="5">
    <source>
        <dbReference type="Pfam" id="PF00326"/>
    </source>
</evidence>
<keyword evidence="3" id="KW-0378">Hydrolase</keyword>
<dbReference type="STRING" id="479434.Sthe_0743"/>
<dbReference type="InterPro" id="IPR001375">
    <property type="entry name" value="Peptidase_S9_cat"/>
</dbReference>
<dbReference type="Gene3D" id="3.40.50.1820">
    <property type="entry name" value="alpha/beta hydrolase"/>
    <property type="match status" value="1"/>
</dbReference>
<dbReference type="KEGG" id="sti:Sthe_0743"/>
<dbReference type="GO" id="GO:0006508">
    <property type="term" value="P:proteolysis"/>
    <property type="evidence" value="ECO:0007669"/>
    <property type="project" value="UniProtKB-KW"/>
</dbReference>
<protein>
    <submittedName>
        <fullName evidence="6">Peptidase S9 prolyl oligopeptidase active site domain protein</fullName>
    </submittedName>
</protein>
<gene>
    <name evidence="6" type="ordered locus">Sthe_0743</name>
</gene>
<dbReference type="eggNOG" id="COG1506">
    <property type="taxonomic scope" value="Bacteria"/>
</dbReference>
<dbReference type="eggNOG" id="COG0823">
    <property type="taxonomic scope" value="Bacteria"/>
</dbReference>
<dbReference type="HOGENOM" id="CLU_008615_2_1_0"/>
<keyword evidence="2" id="KW-0645">Protease</keyword>
<dbReference type="FunFam" id="3.40.50.1820:FF:000028">
    <property type="entry name" value="S9 family peptidase"/>
    <property type="match status" value="1"/>
</dbReference>
<comment type="similarity">
    <text evidence="1">Belongs to the peptidase S9C family.</text>
</comment>
<evidence type="ECO:0000256" key="3">
    <source>
        <dbReference type="ARBA" id="ARBA00022801"/>
    </source>
</evidence>
<dbReference type="AlphaFoldDB" id="D1C1R3"/>
<accession>D1C1R3</accession>
<keyword evidence="4" id="KW-0720">Serine protease</keyword>
<dbReference type="SUPFAM" id="SSF82171">
    <property type="entry name" value="DPP6 N-terminal domain-like"/>
    <property type="match status" value="1"/>
</dbReference>
<evidence type="ECO:0000256" key="1">
    <source>
        <dbReference type="ARBA" id="ARBA00010040"/>
    </source>
</evidence>